<feature type="coiled-coil region" evidence="1">
    <location>
        <begin position="553"/>
        <end position="580"/>
    </location>
</feature>
<dbReference type="AlphaFoldDB" id="A0AA39FY46"/>
<keyword evidence="1" id="KW-0175">Coiled coil</keyword>
<accession>A0AA39FY46</accession>
<dbReference type="Proteomes" id="UP001168990">
    <property type="component" value="Unassembled WGS sequence"/>
</dbReference>
<reference evidence="2" key="1">
    <citation type="journal article" date="2023" name="bioRxiv">
        <title>Scaffold-level genome assemblies of two parasitoid biocontrol wasps reveal the parthenogenesis mechanism and an associated novel virus.</title>
        <authorList>
            <person name="Inwood S."/>
            <person name="Skelly J."/>
            <person name="Guhlin J."/>
            <person name="Harrop T."/>
            <person name="Goldson S."/>
            <person name="Dearden P."/>
        </authorList>
    </citation>
    <scope>NUCLEOTIDE SEQUENCE</scope>
    <source>
        <strain evidence="2">Irish</strain>
        <tissue evidence="2">Whole body</tissue>
    </source>
</reference>
<feature type="coiled-coil region" evidence="1">
    <location>
        <begin position="624"/>
        <end position="718"/>
    </location>
</feature>
<dbReference type="EMBL" id="JAQQBS010000001">
    <property type="protein sequence ID" value="KAK0177974.1"/>
    <property type="molecule type" value="Genomic_DNA"/>
</dbReference>
<keyword evidence="3" id="KW-1185">Reference proteome</keyword>
<evidence type="ECO:0000313" key="2">
    <source>
        <dbReference type="EMBL" id="KAK0177974.1"/>
    </source>
</evidence>
<feature type="coiled-coil region" evidence="1">
    <location>
        <begin position="296"/>
        <end position="333"/>
    </location>
</feature>
<evidence type="ECO:0000313" key="3">
    <source>
        <dbReference type="Proteomes" id="UP001168990"/>
    </source>
</evidence>
<evidence type="ECO:0000256" key="1">
    <source>
        <dbReference type="SAM" id="Coils"/>
    </source>
</evidence>
<proteinExistence type="predicted"/>
<reference evidence="2" key="2">
    <citation type="submission" date="2023-03" db="EMBL/GenBank/DDBJ databases">
        <authorList>
            <person name="Inwood S.N."/>
            <person name="Skelly J.G."/>
            <person name="Guhlin J."/>
            <person name="Harrop T.W.R."/>
            <person name="Goldson S.G."/>
            <person name="Dearden P.K."/>
        </authorList>
    </citation>
    <scope>NUCLEOTIDE SEQUENCE</scope>
    <source>
        <strain evidence="2">Irish</strain>
        <tissue evidence="2">Whole body</tissue>
    </source>
</reference>
<gene>
    <name evidence="2" type="ORF">PV328_001967</name>
</gene>
<name>A0AA39FY46_9HYME</name>
<organism evidence="2 3">
    <name type="scientific">Microctonus aethiopoides</name>
    <dbReference type="NCBI Taxonomy" id="144406"/>
    <lineage>
        <taxon>Eukaryota</taxon>
        <taxon>Metazoa</taxon>
        <taxon>Ecdysozoa</taxon>
        <taxon>Arthropoda</taxon>
        <taxon>Hexapoda</taxon>
        <taxon>Insecta</taxon>
        <taxon>Pterygota</taxon>
        <taxon>Neoptera</taxon>
        <taxon>Endopterygota</taxon>
        <taxon>Hymenoptera</taxon>
        <taxon>Apocrita</taxon>
        <taxon>Ichneumonoidea</taxon>
        <taxon>Braconidae</taxon>
        <taxon>Euphorinae</taxon>
        <taxon>Microctonus</taxon>
    </lineage>
</organism>
<feature type="coiled-coil region" evidence="1">
    <location>
        <begin position="363"/>
        <end position="511"/>
    </location>
</feature>
<comment type="caution">
    <text evidence="2">The sequence shown here is derived from an EMBL/GenBank/DDBJ whole genome shotgun (WGS) entry which is preliminary data.</text>
</comment>
<feature type="coiled-coil region" evidence="1">
    <location>
        <begin position="950"/>
        <end position="984"/>
    </location>
</feature>
<feature type="coiled-coil region" evidence="1">
    <location>
        <begin position="801"/>
        <end position="835"/>
    </location>
</feature>
<sequence>MLYKQYFFFLVVNGLRNDFKITRRKMSFAEYGSRIFFPQANDTKLPVEIGDEFPKNYPGCRLKPQDSCSDIRAWSLNQLDFSRYFRELTENEPMIEKNTTKEYRLEDSLNKSEKELEISQHKLSKKKSFKLIPEQQNELKKSDISPQDLWNVSDNNQWSLFKSFLQQFEKFKGYREALLERAFPGSFTKIDELQKDNMNYQLDYDDQYWPTEYQSRTNNNPETNRIVSQFSPSSIKLETDKNNARYFINQHSDINSDFYFQVNSNGINEHEDGIIGNINIVEDKDTAITEFEREHIIEATSRRIALENTIRDKEAEIESMNNLNTELRSMLEQRDIEIDNLHEKFARTQSQLKEVAGQRSQEVDELKQKLSDGKILIDQLKRKLEEQRLQCNMQMSEIENFKYNGIYMEALRIERDTLARKLSEVLKNVNGIEVQESIETWICERKALIDENQSLEIQCSEQEEEIDRLSKLIDCINSENDDQCCEMQRIIESLQLEIDKKNEIIENVNCEKFMQGSEISDEDLDQTLGTYLKKKFENIKEFSVGLKDAWNYLERKNLEIENSQREMAENERISQEKLKEKCDELKYYYNKYEECREIIEQKNLEIDNSVKKVAENERIFQVRMEKMSDEIKYYRDKYEESKDLVNKQIEEIQQLLEENDTSKTYNEKFVKNLMRINEELESKISALHKENSDWINKFENMNCRFNELNHELITLQNDNEKLLYDINKVNMILDEKDLKMNVLKEENSRIAQTLKNSGNQLASMITNSKSKLNDEKINSISQIPKEMVTDDKEKQVLKDMTAHLHNELDAYQKKNKRLEDTLTNTINQKISLETKISKIKEDIITLWKDYKDINIYSDGNLLHIQKKIGESIETLKKRFNLSDTNICNEKELITHNYNEFKNRGNTENNIQSDTTAVYELVSENADNGNDELKCKKYANKSLAEDNRELLLKLNAERIMYENRFEKLKQNKTIYEDRNKVLKRLNKNKSEIITGTYQTLSTTNDNNCINNSNKNKEEINRISASPYFDRISASLGKNIEDFSKVTQRNNNNGSDNCRKVIFFSHNGAHNHIKLKQRYLHEELIQPENSSCKQFIRKCSERRNNEKH</sequence>
<protein>
    <submittedName>
        <fullName evidence="2">Uncharacterized protein</fullName>
    </submittedName>
</protein>